<keyword evidence="2" id="KW-1133">Transmembrane helix</keyword>
<accession>A0AAD3XLK7</accession>
<comment type="caution">
    <text evidence="3">The sequence shown here is derived from an EMBL/GenBank/DDBJ whole genome shotgun (WGS) entry which is preliminary data.</text>
</comment>
<keyword evidence="4" id="KW-1185">Reference proteome</keyword>
<evidence type="ECO:0000256" key="2">
    <source>
        <dbReference type="SAM" id="Phobius"/>
    </source>
</evidence>
<name>A0AAD3XLK7_NEPGR</name>
<gene>
    <name evidence="3" type="ORF">Nepgr_011033</name>
</gene>
<dbReference type="EMBL" id="BSYO01000009">
    <property type="protein sequence ID" value="GMH09193.1"/>
    <property type="molecule type" value="Genomic_DNA"/>
</dbReference>
<organism evidence="3 4">
    <name type="scientific">Nepenthes gracilis</name>
    <name type="common">Slender pitcher plant</name>
    <dbReference type="NCBI Taxonomy" id="150966"/>
    <lineage>
        <taxon>Eukaryota</taxon>
        <taxon>Viridiplantae</taxon>
        <taxon>Streptophyta</taxon>
        <taxon>Embryophyta</taxon>
        <taxon>Tracheophyta</taxon>
        <taxon>Spermatophyta</taxon>
        <taxon>Magnoliopsida</taxon>
        <taxon>eudicotyledons</taxon>
        <taxon>Gunneridae</taxon>
        <taxon>Pentapetalae</taxon>
        <taxon>Caryophyllales</taxon>
        <taxon>Nepenthaceae</taxon>
        <taxon>Nepenthes</taxon>
    </lineage>
</organism>
<protein>
    <submittedName>
        <fullName evidence="3">Uncharacterized protein</fullName>
    </submittedName>
</protein>
<feature type="region of interest" description="Disordered" evidence="1">
    <location>
        <begin position="1"/>
        <end position="54"/>
    </location>
</feature>
<evidence type="ECO:0000313" key="3">
    <source>
        <dbReference type="EMBL" id="GMH09193.1"/>
    </source>
</evidence>
<keyword evidence="2" id="KW-0812">Transmembrane</keyword>
<reference evidence="3" key="1">
    <citation type="submission" date="2023-05" db="EMBL/GenBank/DDBJ databases">
        <title>Nepenthes gracilis genome sequencing.</title>
        <authorList>
            <person name="Fukushima K."/>
        </authorList>
    </citation>
    <scope>NUCLEOTIDE SEQUENCE</scope>
    <source>
        <strain evidence="3">SING2019-196</strain>
    </source>
</reference>
<evidence type="ECO:0000256" key="1">
    <source>
        <dbReference type="SAM" id="MobiDB-lite"/>
    </source>
</evidence>
<evidence type="ECO:0000313" key="4">
    <source>
        <dbReference type="Proteomes" id="UP001279734"/>
    </source>
</evidence>
<feature type="transmembrane region" description="Helical" evidence="2">
    <location>
        <begin position="61"/>
        <end position="80"/>
    </location>
</feature>
<proteinExistence type="predicted"/>
<dbReference type="Proteomes" id="UP001279734">
    <property type="component" value="Unassembled WGS sequence"/>
</dbReference>
<feature type="compositionally biased region" description="Basic and acidic residues" evidence="1">
    <location>
        <begin position="16"/>
        <end position="31"/>
    </location>
</feature>
<sequence>MQRQSLGSPGPKLHTHGGDAVKADDQKRRESTSSSSPTAAADDDEIKLDKLQRSQPRPERFIHIIPILTLVCFLILYLSSHEPSETVLVRSNAFKHLSGPIDSTDFGRFLDKGEILGIRSHRNLQEITKDTQKSRSHRKLGDF</sequence>
<dbReference type="PANTHER" id="PTHR35297">
    <property type="entry name" value="PROTEIN, PUTATIVE-RELATED"/>
    <property type="match status" value="1"/>
</dbReference>
<dbReference type="AlphaFoldDB" id="A0AAD3XLK7"/>
<dbReference type="PANTHER" id="PTHR35297:SF2">
    <property type="entry name" value="PROTEIN, PUTATIVE-RELATED"/>
    <property type="match status" value="1"/>
</dbReference>
<keyword evidence="2" id="KW-0472">Membrane</keyword>